<dbReference type="NCBIfam" id="TIGR00317">
    <property type="entry name" value="cobS"/>
    <property type="match status" value="1"/>
</dbReference>
<dbReference type="GO" id="GO:0005886">
    <property type="term" value="C:plasma membrane"/>
    <property type="evidence" value="ECO:0007669"/>
    <property type="project" value="UniProtKB-SubCell"/>
</dbReference>
<proteinExistence type="inferred from homology"/>
<dbReference type="HAMAP" id="MF_00719">
    <property type="entry name" value="CobS"/>
    <property type="match status" value="1"/>
</dbReference>
<dbReference type="EMBL" id="RXGA01000002">
    <property type="protein sequence ID" value="RWX73630.1"/>
    <property type="molecule type" value="Genomic_DNA"/>
</dbReference>
<comment type="similarity">
    <text evidence="4 19">Belongs to the CobS family.</text>
</comment>
<evidence type="ECO:0000256" key="18">
    <source>
        <dbReference type="ARBA" id="ARBA00049504"/>
    </source>
</evidence>
<evidence type="ECO:0000256" key="14">
    <source>
        <dbReference type="ARBA" id="ARBA00025228"/>
    </source>
</evidence>
<keyword evidence="7 19" id="KW-1003">Cell membrane</keyword>
<name>A0A444L7W2_METS7</name>
<organism evidence="20 21">
    <name type="scientific">Methanosuratincola subterraneus</name>
    <dbReference type="NCBI Taxonomy" id="2593994"/>
    <lineage>
        <taxon>Archaea</taxon>
        <taxon>Thermoproteota</taxon>
        <taxon>Methanosuratincolia</taxon>
        <taxon>Candidatus Methanomethylicales</taxon>
        <taxon>Candidatus Methanomethylicaceae</taxon>
        <taxon>Candidatus Methanosuratincola (ex Vanwonterghem et al. 2016)</taxon>
    </lineage>
</organism>
<evidence type="ECO:0000256" key="11">
    <source>
        <dbReference type="ARBA" id="ARBA00022842"/>
    </source>
</evidence>
<dbReference type="EC" id="2.7.8.26" evidence="5 19"/>
<dbReference type="Pfam" id="PF02654">
    <property type="entry name" value="CobS"/>
    <property type="match status" value="1"/>
</dbReference>
<evidence type="ECO:0000313" key="20">
    <source>
        <dbReference type="EMBL" id="RWX73630.1"/>
    </source>
</evidence>
<evidence type="ECO:0000256" key="3">
    <source>
        <dbReference type="ARBA" id="ARBA00004663"/>
    </source>
</evidence>
<keyword evidence="12 19" id="KW-1133">Transmembrane helix</keyword>
<evidence type="ECO:0000256" key="16">
    <source>
        <dbReference type="ARBA" id="ARBA00032853"/>
    </source>
</evidence>
<feature type="transmembrane region" description="Helical" evidence="19">
    <location>
        <begin position="31"/>
        <end position="53"/>
    </location>
</feature>
<comment type="function">
    <text evidence="14 19">Joins adenosylcobinamide-GDP and alpha-ribazole to generate adenosylcobalamin (Ado-cobalamin). Also synthesizes adenosylcobalamin 5'-phosphate from adenosylcobinamide-GDP and alpha-ribazole 5'-phosphate.</text>
</comment>
<feature type="transmembrane region" description="Helical" evidence="19">
    <location>
        <begin position="60"/>
        <end position="78"/>
    </location>
</feature>
<evidence type="ECO:0000256" key="2">
    <source>
        <dbReference type="ARBA" id="ARBA00004651"/>
    </source>
</evidence>
<evidence type="ECO:0000256" key="4">
    <source>
        <dbReference type="ARBA" id="ARBA00010561"/>
    </source>
</evidence>
<evidence type="ECO:0000256" key="6">
    <source>
        <dbReference type="ARBA" id="ARBA00015850"/>
    </source>
</evidence>
<comment type="pathway">
    <text evidence="3 19">Cofactor biosynthesis; adenosylcobalamin biosynthesis; adenosylcobalamin from cob(II)yrinate a,c-diamide: step 7/7.</text>
</comment>
<dbReference type="GO" id="GO:0008818">
    <property type="term" value="F:cobalamin 5'-phosphate synthase activity"/>
    <property type="evidence" value="ECO:0007669"/>
    <property type="project" value="UniProtKB-UniRule"/>
</dbReference>
<evidence type="ECO:0000256" key="19">
    <source>
        <dbReference type="HAMAP-Rule" id="MF_00719"/>
    </source>
</evidence>
<dbReference type="PANTHER" id="PTHR34148:SF1">
    <property type="entry name" value="ADENOSYLCOBINAMIDE-GDP RIBAZOLETRANSFERASE"/>
    <property type="match status" value="1"/>
</dbReference>
<reference evidence="20 21" key="1">
    <citation type="submission" date="2018-12" db="EMBL/GenBank/DDBJ databases">
        <title>The complete genome of the methanogenic archaea of the candidate phylum Verstraetearchaeota, obtained from the metagenome of underground thermal water.</title>
        <authorList>
            <person name="Kadnikov V.V."/>
            <person name="Mardanov A.V."/>
            <person name="Beletsky A.V."/>
            <person name="Karnachuk O.V."/>
            <person name="Ravin N.V."/>
        </authorList>
    </citation>
    <scope>NUCLEOTIDE SEQUENCE [LARGE SCALE GENOMIC DNA]</scope>
    <source>
        <strain evidence="20">Ch88</strain>
    </source>
</reference>
<sequence length="250" mass="26447">MGLIRGLRSVISFLTILPSGAGTIDDMARYAFFFPAAGALIGMISGGAGLFLFKFLDHSLAGWLTLLTLLLLTGFNHIDGVLDLGDALMVRGSRERRLEILHDKHHGIGGHASLFFLLVLTGSVLSLLGSHVFLALLVAETLGKSSMVIAGGMGKPCPKGIGSLFITKLRERLFTNIALAIAIALAVAIASCGPFFGGILLSVSIIFSALWVTYLQNLFGCLTGDMLGCTSELTRLVSLFAFIVLQGAFT</sequence>
<evidence type="ECO:0000313" key="21">
    <source>
        <dbReference type="Proteomes" id="UP000288215"/>
    </source>
</evidence>
<keyword evidence="8 19" id="KW-0169">Cobalamin biosynthesis</keyword>
<keyword evidence="9 19" id="KW-0808">Transferase</keyword>
<dbReference type="GO" id="GO:0051073">
    <property type="term" value="F:adenosylcobinamide-GDP ribazoletransferase activity"/>
    <property type="evidence" value="ECO:0007669"/>
    <property type="project" value="UniProtKB-UniRule"/>
</dbReference>
<dbReference type="PANTHER" id="PTHR34148">
    <property type="entry name" value="ADENOSYLCOBINAMIDE-GDP RIBAZOLETRANSFERASE"/>
    <property type="match status" value="1"/>
</dbReference>
<keyword evidence="11 19" id="KW-0460">Magnesium</keyword>
<comment type="catalytic activity">
    <reaction evidence="18 19">
        <text>alpha-ribazole 5'-phosphate + adenosylcob(III)inamide-GDP = adenosylcob(III)alamin 5'-phosphate + GMP + H(+)</text>
        <dbReference type="Rhea" id="RHEA:23560"/>
        <dbReference type="ChEBI" id="CHEBI:15378"/>
        <dbReference type="ChEBI" id="CHEBI:57918"/>
        <dbReference type="ChEBI" id="CHEBI:58115"/>
        <dbReference type="ChEBI" id="CHEBI:60487"/>
        <dbReference type="ChEBI" id="CHEBI:60493"/>
        <dbReference type="EC" id="2.7.8.26"/>
    </reaction>
</comment>
<comment type="caution">
    <text evidence="20">The sequence shown here is derived from an EMBL/GenBank/DDBJ whole genome shotgun (WGS) entry which is preliminary data.</text>
</comment>
<feature type="transmembrane region" description="Helical" evidence="19">
    <location>
        <begin position="227"/>
        <end position="249"/>
    </location>
</feature>
<feature type="transmembrane region" description="Helical" evidence="19">
    <location>
        <begin position="114"/>
        <end position="139"/>
    </location>
</feature>
<keyword evidence="10 19" id="KW-0812">Transmembrane</keyword>
<accession>A0A444L7W2</accession>
<evidence type="ECO:0000256" key="8">
    <source>
        <dbReference type="ARBA" id="ARBA00022573"/>
    </source>
</evidence>
<dbReference type="AlphaFoldDB" id="A0A444L7W2"/>
<evidence type="ECO:0000256" key="13">
    <source>
        <dbReference type="ARBA" id="ARBA00023136"/>
    </source>
</evidence>
<keyword evidence="13 19" id="KW-0472">Membrane</keyword>
<feature type="transmembrane region" description="Helical" evidence="19">
    <location>
        <begin position="196"/>
        <end position="215"/>
    </location>
</feature>
<comment type="cofactor">
    <cofactor evidence="1 19">
        <name>Mg(2+)</name>
        <dbReference type="ChEBI" id="CHEBI:18420"/>
    </cofactor>
</comment>
<evidence type="ECO:0000256" key="12">
    <source>
        <dbReference type="ARBA" id="ARBA00022989"/>
    </source>
</evidence>
<gene>
    <name evidence="19" type="primary">cobS</name>
    <name evidence="20" type="ORF">Metus_0409</name>
</gene>
<evidence type="ECO:0000256" key="9">
    <source>
        <dbReference type="ARBA" id="ARBA00022679"/>
    </source>
</evidence>
<evidence type="ECO:0000256" key="15">
    <source>
        <dbReference type="ARBA" id="ARBA00032605"/>
    </source>
</evidence>
<feature type="transmembrane region" description="Helical" evidence="19">
    <location>
        <begin position="173"/>
        <end position="190"/>
    </location>
</feature>
<evidence type="ECO:0000256" key="10">
    <source>
        <dbReference type="ARBA" id="ARBA00022692"/>
    </source>
</evidence>
<evidence type="ECO:0000256" key="17">
    <source>
        <dbReference type="ARBA" id="ARBA00048623"/>
    </source>
</evidence>
<comment type="subcellular location">
    <subcellularLocation>
        <location evidence="2 19">Cell membrane</location>
        <topology evidence="2 19">Multi-pass membrane protein</topology>
    </subcellularLocation>
</comment>
<dbReference type="InterPro" id="IPR003805">
    <property type="entry name" value="CobS"/>
</dbReference>
<evidence type="ECO:0000256" key="7">
    <source>
        <dbReference type="ARBA" id="ARBA00022475"/>
    </source>
</evidence>
<evidence type="ECO:0000256" key="5">
    <source>
        <dbReference type="ARBA" id="ARBA00013200"/>
    </source>
</evidence>
<protein>
    <recommendedName>
        <fullName evidence="6 19">Adenosylcobinamide-GDP ribazoletransferase</fullName>
        <ecNumber evidence="5 19">2.7.8.26</ecNumber>
    </recommendedName>
    <alternativeName>
        <fullName evidence="16 19">Cobalamin synthase</fullName>
    </alternativeName>
    <alternativeName>
        <fullName evidence="15 19">Cobalamin-5'-phosphate synthase</fullName>
    </alternativeName>
</protein>
<dbReference type="GO" id="GO:0009236">
    <property type="term" value="P:cobalamin biosynthetic process"/>
    <property type="evidence" value="ECO:0007669"/>
    <property type="project" value="UniProtKB-UniRule"/>
</dbReference>
<comment type="catalytic activity">
    <reaction evidence="17 19">
        <text>alpha-ribazole + adenosylcob(III)inamide-GDP = adenosylcob(III)alamin + GMP + H(+)</text>
        <dbReference type="Rhea" id="RHEA:16049"/>
        <dbReference type="ChEBI" id="CHEBI:10329"/>
        <dbReference type="ChEBI" id="CHEBI:15378"/>
        <dbReference type="ChEBI" id="CHEBI:18408"/>
        <dbReference type="ChEBI" id="CHEBI:58115"/>
        <dbReference type="ChEBI" id="CHEBI:60487"/>
        <dbReference type="EC" id="2.7.8.26"/>
    </reaction>
</comment>
<evidence type="ECO:0000256" key="1">
    <source>
        <dbReference type="ARBA" id="ARBA00001946"/>
    </source>
</evidence>
<dbReference type="UniPathway" id="UPA00148">
    <property type="reaction ID" value="UER00238"/>
</dbReference>
<dbReference type="Proteomes" id="UP000288215">
    <property type="component" value="Unassembled WGS sequence"/>
</dbReference>